<dbReference type="HOGENOM" id="CLU_1316002_0_0_1"/>
<keyword evidence="3" id="KW-1185">Reference proteome</keyword>
<reference evidence="2 3" key="1">
    <citation type="submission" date="2014-02" db="EMBL/GenBank/DDBJ databases">
        <title>Single nucleus genome sequencing reveals high similarity among nuclei of an endomycorrhizal fungus.</title>
        <authorList>
            <person name="Lin K."/>
            <person name="Geurts R."/>
            <person name="Zhang Z."/>
            <person name="Limpens E."/>
            <person name="Saunders D.G."/>
            <person name="Mu D."/>
            <person name="Pang E."/>
            <person name="Cao H."/>
            <person name="Cha H."/>
            <person name="Lin T."/>
            <person name="Zhou Q."/>
            <person name="Shang Y."/>
            <person name="Li Y."/>
            <person name="Ivanov S."/>
            <person name="Sharma T."/>
            <person name="Velzen R.V."/>
            <person name="Ruijter N.D."/>
            <person name="Aanen D.K."/>
            <person name="Win J."/>
            <person name="Kamoun S."/>
            <person name="Bisseling T."/>
            <person name="Huang S."/>
        </authorList>
    </citation>
    <scope>NUCLEOTIDE SEQUENCE [LARGE SCALE GENOMIC DNA]</scope>
    <source>
        <strain evidence="3">DAOM197198w</strain>
    </source>
</reference>
<organism evidence="2 3">
    <name type="scientific">Rhizophagus irregularis (strain DAOM 197198w)</name>
    <name type="common">Glomus intraradices</name>
    <dbReference type="NCBI Taxonomy" id="1432141"/>
    <lineage>
        <taxon>Eukaryota</taxon>
        <taxon>Fungi</taxon>
        <taxon>Fungi incertae sedis</taxon>
        <taxon>Mucoromycota</taxon>
        <taxon>Glomeromycotina</taxon>
        <taxon>Glomeromycetes</taxon>
        <taxon>Glomerales</taxon>
        <taxon>Glomeraceae</taxon>
        <taxon>Rhizophagus</taxon>
    </lineage>
</organism>
<proteinExistence type="predicted"/>
<evidence type="ECO:0000256" key="1">
    <source>
        <dbReference type="SAM" id="MobiDB-lite"/>
    </source>
</evidence>
<feature type="region of interest" description="Disordered" evidence="1">
    <location>
        <begin position="116"/>
        <end position="196"/>
    </location>
</feature>
<dbReference type="STRING" id="1432141.A0A015KYP3"/>
<accession>A0A015KYP3</accession>
<comment type="caution">
    <text evidence="2">The sequence shown here is derived from an EMBL/GenBank/DDBJ whole genome shotgun (WGS) entry which is preliminary data.</text>
</comment>
<dbReference type="Proteomes" id="UP000022910">
    <property type="component" value="Unassembled WGS sequence"/>
</dbReference>
<evidence type="ECO:0000313" key="2">
    <source>
        <dbReference type="EMBL" id="EXX72719.1"/>
    </source>
</evidence>
<gene>
    <name evidence="2" type="ORF">RirG_066670</name>
</gene>
<dbReference type="OrthoDB" id="415230at2759"/>
<name>A0A015KYP3_RHIIW</name>
<dbReference type="AlphaFoldDB" id="A0A015KYP3"/>
<sequence>MEFIKVDPRKVLYSQYSIRPRFRDDELIEDTIDQLVSGEISPKNIEHIRVCTFKGKMHSLDNRRLYAFREAIKRGCSFRTVPAIRSYEFDELKRKMTSPPSPDYSVIKVRRDIYIPEDLYDDDDDDDDEYEEYDDEEDDDEYDEYDEYEEEDEDDDDEYDDESDEDEDEYDEEYYGYDYDDEDDDEYDDDEYDEYYDYDVLNSFGRLYI</sequence>
<protein>
    <submittedName>
        <fullName evidence="2">Uncharacterized protein</fullName>
    </submittedName>
</protein>
<evidence type="ECO:0000313" key="3">
    <source>
        <dbReference type="Proteomes" id="UP000022910"/>
    </source>
</evidence>
<dbReference type="EMBL" id="JEMT01015102">
    <property type="protein sequence ID" value="EXX72719.1"/>
    <property type="molecule type" value="Genomic_DNA"/>
</dbReference>
<feature type="compositionally biased region" description="Acidic residues" evidence="1">
    <location>
        <begin position="118"/>
        <end position="196"/>
    </location>
</feature>